<reference evidence="1 2" key="2">
    <citation type="journal article" date="2022" name="Mol. Ecol. Resour.">
        <title>The genomes of chicory, endive, great burdock and yacon provide insights into Asteraceae paleo-polyploidization history and plant inulin production.</title>
        <authorList>
            <person name="Fan W."/>
            <person name="Wang S."/>
            <person name="Wang H."/>
            <person name="Wang A."/>
            <person name="Jiang F."/>
            <person name="Liu H."/>
            <person name="Zhao H."/>
            <person name="Xu D."/>
            <person name="Zhang Y."/>
        </authorList>
    </citation>
    <scope>NUCLEOTIDE SEQUENCE [LARGE SCALE GENOMIC DNA]</scope>
    <source>
        <strain evidence="2">cv. Yunnan</strain>
        <tissue evidence="1">Leaves</tissue>
    </source>
</reference>
<gene>
    <name evidence="1" type="ORF">L1987_03656</name>
</gene>
<reference evidence="2" key="1">
    <citation type="journal article" date="2022" name="Mol. Ecol. Resour.">
        <title>The genomes of chicory, endive, great burdock and yacon provide insights into Asteraceae palaeo-polyploidization history and plant inulin production.</title>
        <authorList>
            <person name="Fan W."/>
            <person name="Wang S."/>
            <person name="Wang H."/>
            <person name="Wang A."/>
            <person name="Jiang F."/>
            <person name="Liu H."/>
            <person name="Zhao H."/>
            <person name="Xu D."/>
            <person name="Zhang Y."/>
        </authorList>
    </citation>
    <scope>NUCLEOTIDE SEQUENCE [LARGE SCALE GENOMIC DNA]</scope>
    <source>
        <strain evidence="2">cv. Yunnan</strain>
    </source>
</reference>
<accession>A0ACB9KB65</accession>
<proteinExistence type="predicted"/>
<evidence type="ECO:0000313" key="1">
    <source>
        <dbReference type="EMBL" id="KAI3829530.1"/>
    </source>
</evidence>
<sequence>MRVPLSGCNLFLSLLTQSGLTNGFWRKCWCRAVDSFDYYLLTIGLESKHQLVFINLFDNIAINFGTNLLKLGHDEISQVQTTPSIEDNRCSLQKSERTKLYQFAVHGRVMHIKP</sequence>
<name>A0ACB9KB65_9ASTR</name>
<dbReference type="EMBL" id="CM042018">
    <property type="protein sequence ID" value="KAI3829530.1"/>
    <property type="molecule type" value="Genomic_DNA"/>
</dbReference>
<organism evidence="1 2">
    <name type="scientific">Smallanthus sonchifolius</name>
    <dbReference type="NCBI Taxonomy" id="185202"/>
    <lineage>
        <taxon>Eukaryota</taxon>
        <taxon>Viridiplantae</taxon>
        <taxon>Streptophyta</taxon>
        <taxon>Embryophyta</taxon>
        <taxon>Tracheophyta</taxon>
        <taxon>Spermatophyta</taxon>
        <taxon>Magnoliopsida</taxon>
        <taxon>eudicotyledons</taxon>
        <taxon>Gunneridae</taxon>
        <taxon>Pentapetalae</taxon>
        <taxon>asterids</taxon>
        <taxon>campanulids</taxon>
        <taxon>Asterales</taxon>
        <taxon>Asteraceae</taxon>
        <taxon>Asteroideae</taxon>
        <taxon>Heliantheae alliance</taxon>
        <taxon>Millerieae</taxon>
        <taxon>Smallanthus</taxon>
    </lineage>
</organism>
<keyword evidence="2" id="KW-1185">Reference proteome</keyword>
<protein>
    <submittedName>
        <fullName evidence="1">Uncharacterized protein</fullName>
    </submittedName>
</protein>
<comment type="caution">
    <text evidence="1">The sequence shown here is derived from an EMBL/GenBank/DDBJ whole genome shotgun (WGS) entry which is preliminary data.</text>
</comment>
<dbReference type="Proteomes" id="UP001056120">
    <property type="component" value="Linkage Group LG01"/>
</dbReference>
<evidence type="ECO:0000313" key="2">
    <source>
        <dbReference type="Proteomes" id="UP001056120"/>
    </source>
</evidence>